<dbReference type="EMBL" id="BKCJ011051603">
    <property type="protein sequence ID" value="GFC75400.1"/>
    <property type="molecule type" value="Genomic_DNA"/>
</dbReference>
<comment type="caution">
    <text evidence="1">The sequence shown here is derived from an EMBL/GenBank/DDBJ whole genome shotgun (WGS) entry which is preliminary data.</text>
</comment>
<dbReference type="Pfam" id="PF14223">
    <property type="entry name" value="Retrotran_gag_2"/>
    <property type="match status" value="1"/>
</dbReference>
<protein>
    <submittedName>
        <fullName evidence="1">Ribonuclease H-like domain-containing protein</fullName>
    </submittedName>
</protein>
<feature type="non-terminal residue" evidence="1">
    <location>
        <position position="91"/>
    </location>
</feature>
<gene>
    <name evidence="1" type="ORF">Tci_847370</name>
</gene>
<evidence type="ECO:0000313" key="1">
    <source>
        <dbReference type="EMBL" id="GFC75400.1"/>
    </source>
</evidence>
<proteinExistence type="predicted"/>
<sequence length="91" mass="10805">MTDDELTEKQLKQVESDDQAIQTIPFGLPKDIYDAVDSCKTAHEIWLRIQQMMKGSDIGIQEIKVKLFSEWERFTYTDRESIESYYHHFSK</sequence>
<reference evidence="1" key="1">
    <citation type="journal article" date="2019" name="Sci. Rep.">
        <title>Draft genome of Tanacetum cinerariifolium, the natural source of mosquito coil.</title>
        <authorList>
            <person name="Yamashiro T."/>
            <person name="Shiraishi A."/>
            <person name="Satake H."/>
            <person name="Nakayama K."/>
        </authorList>
    </citation>
    <scope>NUCLEOTIDE SEQUENCE</scope>
</reference>
<organism evidence="1">
    <name type="scientific">Tanacetum cinerariifolium</name>
    <name type="common">Dalmatian daisy</name>
    <name type="synonym">Chrysanthemum cinerariifolium</name>
    <dbReference type="NCBI Taxonomy" id="118510"/>
    <lineage>
        <taxon>Eukaryota</taxon>
        <taxon>Viridiplantae</taxon>
        <taxon>Streptophyta</taxon>
        <taxon>Embryophyta</taxon>
        <taxon>Tracheophyta</taxon>
        <taxon>Spermatophyta</taxon>
        <taxon>Magnoliopsida</taxon>
        <taxon>eudicotyledons</taxon>
        <taxon>Gunneridae</taxon>
        <taxon>Pentapetalae</taxon>
        <taxon>asterids</taxon>
        <taxon>campanulids</taxon>
        <taxon>Asterales</taxon>
        <taxon>Asteraceae</taxon>
        <taxon>Asteroideae</taxon>
        <taxon>Anthemideae</taxon>
        <taxon>Anthemidinae</taxon>
        <taxon>Tanacetum</taxon>
    </lineage>
</organism>
<accession>A0A699QX11</accession>
<name>A0A699QX11_TANCI</name>
<dbReference type="AlphaFoldDB" id="A0A699QX11"/>